<evidence type="ECO:0000313" key="1">
    <source>
        <dbReference type="EMBL" id="KAL3778586.1"/>
    </source>
</evidence>
<sequence>MGTSCAVWFANLYFGFHEQSKLLPRFKDVLASILFCARFVNDVFLIWLGECDLQWKALELMFNDFDILKWECPKLKTSVDFIDLTLMIEGNRVVTKTYQQKWENPYVYIPPHSVHPAGMINGIVFLLLRMQWRQNTKYLDFNLEAPAPAPANAPEEVSSCKRLFLHMQYHPRDIPENEVRQIYSEVCEEVFARELDISRLPLPTHDLLQLEVL</sequence>
<dbReference type="EMBL" id="JALLPJ020000979">
    <property type="protein sequence ID" value="KAL3778586.1"/>
    <property type="molecule type" value="Genomic_DNA"/>
</dbReference>
<gene>
    <name evidence="1" type="ORF">ACHAWO_011422</name>
</gene>
<accession>A0ABD3NT73</accession>
<protein>
    <submittedName>
        <fullName evidence="1">Uncharacterized protein</fullName>
    </submittedName>
</protein>
<dbReference type="AlphaFoldDB" id="A0ABD3NT73"/>
<evidence type="ECO:0000313" key="2">
    <source>
        <dbReference type="Proteomes" id="UP001530400"/>
    </source>
</evidence>
<proteinExistence type="predicted"/>
<reference evidence="1 2" key="1">
    <citation type="submission" date="2024-10" db="EMBL/GenBank/DDBJ databases">
        <title>Updated reference genomes for cyclostephanoid diatoms.</title>
        <authorList>
            <person name="Roberts W.R."/>
            <person name="Alverson A.J."/>
        </authorList>
    </citation>
    <scope>NUCLEOTIDE SEQUENCE [LARGE SCALE GENOMIC DNA]</scope>
    <source>
        <strain evidence="1 2">AJA010-31</strain>
    </source>
</reference>
<comment type="caution">
    <text evidence="1">The sequence shown here is derived from an EMBL/GenBank/DDBJ whole genome shotgun (WGS) entry which is preliminary data.</text>
</comment>
<keyword evidence="2" id="KW-1185">Reference proteome</keyword>
<dbReference type="Proteomes" id="UP001530400">
    <property type="component" value="Unassembled WGS sequence"/>
</dbReference>
<name>A0ABD3NT73_9STRA</name>
<organism evidence="1 2">
    <name type="scientific">Cyclotella atomus</name>
    <dbReference type="NCBI Taxonomy" id="382360"/>
    <lineage>
        <taxon>Eukaryota</taxon>
        <taxon>Sar</taxon>
        <taxon>Stramenopiles</taxon>
        <taxon>Ochrophyta</taxon>
        <taxon>Bacillariophyta</taxon>
        <taxon>Coscinodiscophyceae</taxon>
        <taxon>Thalassiosirophycidae</taxon>
        <taxon>Stephanodiscales</taxon>
        <taxon>Stephanodiscaceae</taxon>
        <taxon>Cyclotella</taxon>
    </lineage>
</organism>